<sequence>MTDSKRKYREATIWQRRFWEHMIRDEDDFRRHMDYLHFNPVKHGLVKRVKDWPYSTFHRFVKNGFYPPDWGGDEMDAITDADFGE</sequence>
<dbReference type="EMBL" id="BAFN01000001">
    <property type="protein sequence ID" value="GAN31637.1"/>
    <property type="molecule type" value="Genomic_DNA"/>
</dbReference>
<comment type="caution">
    <text evidence="1">The sequence shown here is derived from an EMBL/GenBank/DDBJ whole genome shotgun (WGS) entry which is preliminary data.</text>
</comment>
<dbReference type="PANTHER" id="PTHR36966">
    <property type="entry name" value="REP-ASSOCIATED TYROSINE TRANSPOSASE"/>
    <property type="match status" value="1"/>
</dbReference>
<dbReference type="SUPFAM" id="SSF143422">
    <property type="entry name" value="Transposase IS200-like"/>
    <property type="match status" value="1"/>
</dbReference>
<dbReference type="InterPro" id="IPR036515">
    <property type="entry name" value="Transposase_17_sf"/>
</dbReference>
<reference evidence="2" key="1">
    <citation type="journal article" date="2015" name="Genome Announc.">
        <title>Draft Genome Sequence of an Anaerobic Ammonium-Oxidizing Bacterium, "Candidatus Brocadia sinica".</title>
        <authorList>
            <person name="Oshiki M."/>
            <person name="Shinyako-Hata K."/>
            <person name="Satoh H."/>
            <person name="Okabe S."/>
        </authorList>
    </citation>
    <scope>NUCLEOTIDE SEQUENCE [LARGE SCALE GENOMIC DNA]</scope>
    <source>
        <strain evidence="2">JPN1</strain>
    </source>
</reference>
<dbReference type="Gene3D" id="3.30.70.1290">
    <property type="entry name" value="Transposase IS200-like"/>
    <property type="match status" value="1"/>
</dbReference>
<organism evidence="1 2">
    <name type="scientific">Candidatus Brocadia sinica JPN1</name>
    <dbReference type="NCBI Taxonomy" id="1197129"/>
    <lineage>
        <taxon>Bacteria</taxon>
        <taxon>Pseudomonadati</taxon>
        <taxon>Planctomycetota</taxon>
        <taxon>Candidatus Brocadiia</taxon>
        <taxon>Candidatus Brocadiales</taxon>
        <taxon>Candidatus Brocadiaceae</taxon>
        <taxon>Candidatus Brocadia</taxon>
    </lineage>
</organism>
<dbReference type="PANTHER" id="PTHR36966:SF1">
    <property type="entry name" value="REP-ASSOCIATED TYROSINE TRANSPOSASE"/>
    <property type="match status" value="1"/>
</dbReference>
<dbReference type="InterPro" id="IPR052715">
    <property type="entry name" value="RAYT_transposase"/>
</dbReference>
<keyword evidence="2" id="KW-1185">Reference proteome</keyword>
<gene>
    <name evidence="1" type="ORF">BROSI_A0138</name>
</gene>
<dbReference type="NCBIfam" id="NF047646">
    <property type="entry name" value="REP_Tyr_transpos"/>
    <property type="match status" value="1"/>
</dbReference>
<name>A0ABQ0JSD3_9BACT</name>
<protein>
    <submittedName>
        <fullName evidence="1">Transposase and inactivated derivatives</fullName>
    </submittedName>
</protein>
<evidence type="ECO:0000313" key="2">
    <source>
        <dbReference type="Proteomes" id="UP000032309"/>
    </source>
</evidence>
<dbReference type="Proteomes" id="UP000032309">
    <property type="component" value="Unassembled WGS sequence"/>
</dbReference>
<evidence type="ECO:0000313" key="1">
    <source>
        <dbReference type="EMBL" id="GAN31637.1"/>
    </source>
</evidence>
<dbReference type="RefSeq" id="WP_052561413.1">
    <property type="nucleotide sequence ID" value="NZ_BAFN01000001.1"/>
</dbReference>
<accession>A0ABQ0JSD3</accession>
<proteinExistence type="predicted"/>